<evidence type="ECO:0000313" key="3">
    <source>
        <dbReference type="EMBL" id="GMG33491.1"/>
    </source>
</evidence>
<evidence type="ECO:0000256" key="2">
    <source>
        <dbReference type="SAM" id="MobiDB-lite"/>
    </source>
</evidence>
<feature type="coiled-coil region" evidence="1">
    <location>
        <begin position="198"/>
        <end position="239"/>
    </location>
</feature>
<evidence type="ECO:0000256" key="1">
    <source>
        <dbReference type="SAM" id="Coils"/>
    </source>
</evidence>
<dbReference type="Proteomes" id="UP001165205">
    <property type="component" value="Unassembled WGS sequence"/>
</dbReference>
<dbReference type="EMBL" id="BSYA01000119">
    <property type="protein sequence ID" value="GMG33491.1"/>
    <property type="molecule type" value="Genomic_DNA"/>
</dbReference>
<proteinExistence type="predicted"/>
<gene>
    <name evidence="3" type="ORF">Aory04_000901200</name>
</gene>
<evidence type="ECO:0000313" key="4">
    <source>
        <dbReference type="Proteomes" id="UP001165205"/>
    </source>
</evidence>
<organism evidence="3 4">
    <name type="scientific">Aspergillus oryzae</name>
    <name type="common">Yellow koji mold</name>
    <dbReference type="NCBI Taxonomy" id="5062"/>
    <lineage>
        <taxon>Eukaryota</taxon>
        <taxon>Fungi</taxon>
        <taxon>Dikarya</taxon>
        <taxon>Ascomycota</taxon>
        <taxon>Pezizomycotina</taxon>
        <taxon>Eurotiomycetes</taxon>
        <taxon>Eurotiomycetidae</taxon>
        <taxon>Eurotiales</taxon>
        <taxon>Aspergillaceae</taxon>
        <taxon>Aspergillus</taxon>
        <taxon>Aspergillus subgen. Circumdati</taxon>
    </lineage>
</organism>
<comment type="caution">
    <text evidence="3">The sequence shown here is derived from an EMBL/GenBank/DDBJ whole genome shotgun (WGS) entry which is preliminary data.</text>
</comment>
<keyword evidence="1" id="KW-0175">Coiled coil</keyword>
<accession>A0AAN4YT49</accession>
<dbReference type="AlphaFoldDB" id="A0AAN4YT49"/>
<reference evidence="3" key="1">
    <citation type="submission" date="2023-04" db="EMBL/GenBank/DDBJ databases">
        <title>Aspergillus oryzae NBRC 4228.</title>
        <authorList>
            <person name="Ichikawa N."/>
            <person name="Sato H."/>
            <person name="Tonouchi N."/>
        </authorList>
    </citation>
    <scope>NUCLEOTIDE SEQUENCE</scope>
    <source>
        <strain evidence="3">NBRC 4228</strain>
    </source>
</reference>
<protein>
    <submittedName>
        <fullName evidence="3">Unnamed protein product</fullName>
    </submittedName>
</protein>
<feature type="compositionally biased region" description="Low complexity" evidence="2">
    <location>
        <begin position="125"/>
        <end position="155"/>
    </location>
</feature>
<feature type="region of interest" description="Disordered" evidence="2">
    <location>
        <begin position="97"/>
        <end position="164"/>
    </location>
</feature>
<name>A0AAN4YT49_ASPOZ</name>
<sequence>MDFLVRILKMTPEPTCPIPLTYAKHRALTTLKLEYIDDLPEYPTSHIHGYAYVVSARGRSQTEMEQVVQEHTTCEVVFNGLVPVDISQCPYILFTSHGVHKHPPPPSTKPRHMSRETSRKRRRSSSSSVSESHSTLPQPPSSQRSSRSSSRSTSQNDNEYVSKYQLPKYTYQSIRSIRSSQYPRRVASPNALTSEQRREELELRKLEAYRKQREAELKQLEIEIEKQEEETRLMRLENEKLWLKLMEEGIPFSRSRTSKN</sequence>